<evidence type="ECO:0000313" key="9">
    <source>
        <dbReference type="WBParaSite" id="ACOC_0000366401-mRNA-1"/>
    </source>
</evidence>
<accession>A0A0R3PH41</accession>
<keyword evidence="5" id="KW-0027">Amidation</keyword>
<dbReference type="AlphaFoldDB" id="A0A0R3PH41"/>
<evidence type="ECO:0000256" key="4">
    <source>
        <dbReference type="ARBA" id="ARBA00022685"/>
    </source>
</evidence>
<evidence type="ECO:0000256" key="1">
    <source>
        <dbReference type="ARBA" id="ARBA00004613"/>
    </source>
</evidence>
<reference evidence="9" key="1">
    <citation type="submission" date="2017-02" db="UniProtKB">
        <authorList>
            <consortium name="WormBaseParasite"/>
        </authorList>
    </citation>
    <scope>IDENTIFICATION</scope>
</reference>
<evidence type="ECO:0000256" key="3">
    <source>
        <dbReference type="ARBA" id="ARBA00022525"/>
    </source>
</evidence>
<evidence type="ECO:0000313" key="8">
    <source>
        <dbReference type="Proteomes" id="UP000267027"/>
    </source>
</evidence>
<keyword evidence="4" id="KW-0165">Cleavage on pair of basic residues</keyword>
<protein>
    <submittedName>
        <fullName evidence="7 9">Uncharacterized protein</fullName>
    </submittedName>
</protein>
<dbReference type="GO" id="GO:0005576">
    <property type="term" value="C:extracellular region"/>
    <property type="evidence" value="ECO:0007669"/>
    <property type="project" value="UniProtKB-SubCell"/>
</dbReference>
<dbReference type="Pfam" id="PF01581">
    <property type="entry name" value="FARP"/>
    <property type="match status" value="1"/>
</dbReference>
<proteinExistence type="inferred from homology"/>
<evidence type="ECO:0000256" key="6">
    <source>
        <dbReference type="ARBA" id="ARBA00023320"/>
    </source>
</evidence>
<keyword evidence="6" id="KW-0527">Neuropeptide</keyword>
<evidence type="ECO:0000256" key="5">
    <source>
        <dbReference type="ARBA" id="ARBA00022815"/>
    </source>
</evidence>
<dbReference type="GO" id="GO:0007218">
    <property type="term" value="P:neuropeptide signaling pathway"/>
    <property type="evidence" value="ECO:0007669"/>
    <property type="project" value="UniProtKB-KW"/>
</dbReference>
<reference evidence="7 8" key="2">
    <citation type="submission" date="2018-11" db="EMBL/GenBank/DDBJ databases">
        <authorList>
            <consortium name="Pathogen Informatics"/>
        </authorList>
    </citation>
    <scope>NUCLEOTIDE SEQUENCE [LARGE SCALE GENOMIC DNA]</scope>
    <source>
        <strain evidence="7 8">Costa Rica</strain>
    </source>
</reference>
<dbReference type="WBParaSite" id="ACOC_0000366401-mRNA-1">
    <property type="protein sequence ID" value="ACOC_0000366401-mRNA-1"/>
    <property type="gene ID" value="ACOC_0000366401"/>
</dbReference>
<evidence type="ECO:0000256" key="2">
    <source>
        <dbReference type="ARBA" id="ARBA00006356"/>
    </source>
</evidence>
<dbReference type="InterPro" id="IPR002544">
    <property type="entry name" value="FMRFamid-related_peptide-like"/>
</dbReference>
<dbReference type="OrthoDB" id="5833048at2759"/>
<keyword evidence="8" id="KW-1185">Reference proteome</keyword>
<keyword evidence="3" id="KW-0964">Secreted</keyword>
<comment type="similarity">
    <text evidence="2">Belongs to the FARP (FMRFamide related peptide) family.</text>
</comment>
<evidence type="ECO:0000313" key="7">
    <source>
        <dbReference type="EMBL" id="VDM55250.1"/>
    </source>
</evidence>
<dbReference type="Proteomes" id="UP000267027">
    <property type="component" value="Unassembled WGS sequence"/>
</dbReference>
<sequence>MEWDKYRMQYEGLWAASSHYGCLEEEKKGEAKGEHVNSYQRYIYLNSIAKLQTFQTRPVMRTCILVLTVGFAAAFDSTETQILYDDYAPDKLSQLQPLLREGRSFDSNAGPLIRFGKRDPYSAPFIRFGRAPLAQPLIRFGKRSPHSAPLIRYVC</sequence>
<dbReference type="EMBL" id="UYYA01001250">
    <property type="protein sequence ID" value="VDM55250.1"/>
    <property type="molecule type" value="Genomic_DNA"/>
</dbReference>
<organism evidence="9">
    <name type="scientific">Angiostrongylus costaricensis</name>
    <name type="common">Nematode worm</name>
    <dbReference type="NCBI Taxonomy" id="334426"/>
    <lineage>
        <taxon>Eukaryota</taxon>
        <taxon>Metazoa</taxon>
        <taxon>Ecdysozoa</taxon>
        <taxon>Nematoda</taxon>
        <taxon>Chromadorea</taxon>
        <taxon>Rhabditida</taxon>
        <taxon>Rhabditina</taxon>
        <taxon>Rhabditomorpha</taxon>
        <taxon>Strongyloidea</taxon>
        <taxon>Metastrongylidae</taxon>
        <taxon>Angiostrongylus</taxon>
    </lineage>
</organism>
<gene>
    <name evidence="7" type="ORF">ACOC_LOCUS3665</name>
</gene>
<comment type="subcellular location">
    <subcellularLocation>
        <location evidence="1">Secreted</location>
    </subcellularLocation>
</comment>
<dbReference type="STRING" id="334426.A0A0R3PH41"/>
<name>A0A0R3PH41_ANGCS</name>